<dbReference type="GO" id="GO:0005850">
    <property type="term" value="C:eukaryotic translation initiation factor 2 complex"/>
    <property type="evidence" value="ECO:0007669"/>
    <property type="project" value="TreeGrafter"/>
</dbReference>
<dbReference type="SUPFAM" id="SSF50249">
    <property type="entry name" value="Nucleic acid-binding proteins"/>
    <property type="match status" value="1"/>
</dbReference>
<dbReference type="FunFam" id="1.10.150.190:FF:000004">
    <property type="entry name" value="Eukaryotic translation initiation factor 2 subunit 1"/>
    <property type="match status" value="1"/>
</dbReference>
<comment type="caution">
    <text evidence="5">The sequence shown here is derived from an EMBL/GenBank/DDBJ whole genome shotgun (WGS) entry which is preliminary data.</text>
</comment>
<dbReference type="GO" id="GO:0003743">
    <property type="term" value="F:translation initiation factor activity"/>
    <property type="evidence" value="ECO:0007669"/>
    <property type="project" value="UniProtKB-KW"/>
</dbReference>
<gene>
    <name evidence="5" type="ORF">PHMEG_0004513</name>
</gene>
<dbReference type="OrthoDB" id="1685042at2759"/>
<dbReference type="SUPFAM" id="SSF116742">
    <property type="entry name" value="eIF2alpha middle domain-like"/>
    <property type="match status" value="1"/>
</dbReference>
<evidence type="ECO:0000256" key="1">
    <source>
        <dbReference type="ARBA" id="ARBA00007223"/>
    </source>
</evidence>
<reference evidence="6" key="1">
    <citation type="submission" date="2017-03" db="EMBL/GenBank/DDBJ databases">
        <title>Phytopthora megakarya and P. palmivora, two closely related causual agents of cacao black pod achieved similar genome size and gene model numbers by different mechanisms.</title>
        <authorList>
            <person name="Ali S."/>
            <person name="Shao J."/>
            <person name="Larry D.J."/>
            <person name="Kronmiller B."/>
            <person name="Shen D."/>
            <person name="Strem M.D."/>
            <person name="Melnick R.L."/>
            <person name="Guiltinan M.J."/>
            <person name="Tyler B.M."/>
            <person name="Meinhardt L.W."/>
            <person name="Bailey B.A."/>
        </authorList>
    </citation>
    <scope>NUCLEOTIDE SEQUENCE [LARGE SCALE GENOMIC DNA]</scope>
    <source>
        <strain evidence="6">zdho120</strain>
    </source>
</reference>
<dbReference type="FunFam" id="3.30.70.1130:FF:000001">
    <property type="entry name" value="Eukaryotic translation initiation factor 2 subunit 1"/>
    <property type="match status" value="1"/>
</dbReference>
<dbReference type="GO" id="GO:0003723">
    <property type="term" value="F:RNA binding"/>
    <property type="evidence" value="ECO:0007669"/>
    <property type="project" value="InterPro"/>
</dbReference>
<dbReference type="InterPro" id="IPR044126">
    <property type="entry name" value="S1_IF2_alpha"/>
</dbReference>
<dbReference type="CDD" id="cd04452">
    <property type="entry name" value="S1_IF2_alpha"/>
    <property type="match status" value="1"/>
</dbReference>
<evidence type="ECO:0000256" key="2">
    <source>
        <dbReference type="ARBA" id="ARBA00022540"/>
    </source>
</evidence>
<evidence type="ECO:0000313" key="6">
    <source>
        <dbReference type="Proteomes" id="UP000198211"/>
    </source>
</evidence>
<dbReference type="PANTHER" id="PTHR10602:SF0">
    <property type="entry name" value="EUKARYOTIC TRANSLATION INITIATION FACTOR 2 SUBUNIT 1"/>
    <property type="match status" value="1"/>
</dbReference>
<organism evidence="5 6">
    <name type="scientific">Phytophthora megakarya</name>
    <dbReference type="NCBI Taxonomy" id="4795"/>
    <lineage>
        <taxon>Eukaryota</taxon>
        <taxon>Sar</taxon>
        <taxon>Stramenopiles</taxon>
        <taxon>Oomycota</taxon>
        <taxon>Peronosporomycetes</taxon>
        <taxon>Peronosporales</taxon>
        <taxon>Peronosporaceae</taxon>
        <taxon>Phytophthora</taxon>
    </lineage>
</organism>
<keyword evidence="2 5" id="KW-0396">Initiation factor</keyword>
<dbReference type="GO" id="GO:0043022">
    <property type="term" value="F:ribosome binding"/>
    <property type="evidence" value="ECO:0007669"/>
    <property type="project" value="TreeGrafter"/>
</dbReference>
<dbReference type="Proteomes" id="UP000198211">
    <property type="component" value="Unassembled WGS sequence"/>
</dbReference>
<comment type="similarity">
    <text evidence="1">Belongs to the eIF-2-alpha family.</text>
</comment>
<dbReference type="Gene3D" id="3.30.70.1130">
    <property type="entry name" value="EIF_2_alpha"/>
    <property type="match status" value="1"/>
</dbReference>
<dbReference type="GO" id="GO:0033290">
    <property type="term" value="C:eukaryotic 48S preinitiation complex"/>
    <property type="evidence" value="ECO:0007669"/>
    <property type="project" value="TreeGrafter"/>
</dbReference>
<name>A0A225WVD3_9STRA</name>
<dbReference type="Gene3D" id="2.40.50.140">
    <property type="entry name" value="Nucleic acid-binding proteins"/>
    <property type="match status" value="1"/>
</dbReference>
<dbReference type="SMART" id="SM00316">
    <property type="entry name" value="S1"/>
    <property type="match status" value="1"/>
</dbReference>
<accession>A0A225WVD3</accession>
<evidence type="ECO:0000313" key="5">
    <source>
        <dbReference type="EMBL" id="OWZ21019.1"/>
    </source>
</evidence>
<keyword evidence="3" id="KW-0648">Protein biosynthesis</keyword>
<dbReference type="InterPro" id="IPR003029">
    <property type="entry name" value="S1_domain"/>
</dbReference>
<dbReference type="InterPro" id="IPR024054">
    <property type="entry name" value="TIF2_asu_middle_sf"/>
</dbReference>
<feature type="domain" description="S1 motif" evidence="4">
    <location>
        <begin position="36"/>
        <end position="107"/>
    </location>
</feature>
<dbReference type="InterPro" id="IPR012340">
    <property type="entry name" value="NA-bd_OB-fold"/>
</dbReference>
<proteinExistence type="inferred from homology"/>
<sequence length="332" mass="38022">MAETTPTALPGEETTQAQEILHLQCRFYEQKFPEIDELVMVNVRSIAEMGAYVSLLEYNNIEGMILLSELSRRRIRSINKLIRVGKNEVVMVLRVDKEKGYIDLSKRRVSPEDIAKCEERYNKAKTVHGVLRQVAQENHLEIEDLYSKVAWPLYKKFKIETVSDDEKKVEYVHCYDVFKMGITDDAVFEGLDITPEILTALKVQIRRRLTPQPIKIRADIEVTCFTYEGIEAIRSALQAAQDIGTEDVPVKVKLIAPPMYVMTTSTLDKQKGIQKLQEAIEAVREHITAKKGTMSVKMEPKVVSVNEEKEFLQMIEKLENESRMVDGDAPED</sequence>
<dbReference type="STRING" id="4795.A0A225WVD3"/>
<dbReference type="Pfam" id="PF07541">
    <property type="entry name" value="EIF_2_alpha"/>
    <property type="match status" value="1"/>
</dbReference>
<dbReference type="PROSITE" id="PS50126">
    <property type="entry name" value="S1"/>
    <property type="match status" value="1"/>
</dbReference>
<dbReference type="InterPro" id="IPR011488">
    <property type="entry name" value="TIF_2_asu"/>
</dbReference>
<dbReference type="SUPFAM" id="SSF110993">
    <property type="entry name" value="eIF-2-alpha, C-terminal domain"/>
    <property type="match status" value="1"/>
</dbReference>
<dbReference type="InterPro" id="IPR024055">
    <property type="entry name" value="TIF2_asu_C"/>
</dbReference>
<dbReference type="FunFam" id="2.40.50.140:FF:000795">
    <property type="entry name" value="Eukaryotic translation initiation factor 2 subunit 1"/>
    <property type="match status" value="1"/>
</dbReference>
<evidence type="ECO:0000256" key="3">
    <source>
        <dbReference type="ARBA" id="ARBA00022917"/>
    </source>
</evidence>
<keyword evidence="6" id="KW-1185">Reference proteome</keyword>
<evidence type="ECO:0000259" key="4">
    <source>
        <dbReference type="PROSITE" id="PS50126"/>
    </source>
</evidence>
<dbReference type="Gene3D" id="1.10.150.190">
    <property type="entry name" value="Translation initiation factor 2, subunit 1, domain 2"/>
    <property type="match status" value="1"/>
</dbReference>
<dbReference type="PANTHER" id="PTHR10602">
    <property type="entry name" value="EUKARYOTIC TRANSLATION INITIATION FACTOR 2 SUBUNIT 1"/>
    <property type="match status" value="1"/>
</dbReference>
<dbReference type="AlphaFoldDB" id="A0A225WVD3"/>
<dbReference type="EMBL" id="NBNE01000267">
    <property type="protein sequence ID" value="OWZ21019.1"/>
    <property type="molecule type" value="Genomic_DNA"/>
</dbReference>
<dbReference type="Pfam" id="PF00575">
    <property type="entry name" value="S1"/>
    <property type="match status" value="1"/>
</dbReference>
<protein>
    <submittedName>
        <fullName evidence="5">Eukaryotic translation initiation factor 2 subunit alpha</fullName>
    </submittedName>
</protein>